<dbReference type="AlphaFoldDB" id="A0A8X8ADG7"/>
<evidence type="ECO:0000313" key="3">
    <source>
        <dbReference type="Proteomes" id="UP000886885"/>
    </source>
</evidence>
<proteinExistence type="predicted"/>
<dbReference type="PANTHER" id="PTHR33513:SF47">
    <property type="entry name" value="(WILD MALAYSIAN BANANA) HYPOTHETICAL PROTEIN"/>
    <property type="match status" value="1"/>
</dbReference>
<sequence>MNFVVSAAGVHVVSFDFGSVGLTGVAATYRQPSEMSQGTTCGVYSSQLLPNSRQTVILPVDVLIIQWAATMYSVPYVVVACLINNAVAAPTSDFHRDDLRSSIEAVRLNKSGGGMESVVRPPSNIGSGPSGQHTKERCGNFQMPLHYPRYTLAEYRTMPEWKLDCLLKEYGLPITGGVEQKRNFAMGAFLWFH</sequence>
<dbReference type="InterPro" id="IPR056139">
    <property type="entry name" value="DUF7722"/>
</dbReference>
<name>A0A8X8ADG7_POPTO</name>
<evidence type="ECO:0000313" key="2">
    <source>
        <dbReference type="EMBL" id="KAG6784841.1"/>
    </source>
</evidence>
<dbReference type="Pfam" id="PF24847">
    <property type="entry name" value="DUF7722"/>
    <property type="match status" value="1"/>
</dbReference>
<dbReference type="OrthoDB" id="1932905at2759"/>
<evidence type="ECO:0000259" key="1">
    <source>
        <dbReference type="Pfam" id="PF24847"/>
    </source>
</evidence>
<gene>
    <name evidence="2" type="ORF">POTOM_010551</name>
</gene>
<dbReference type="PANTHER" id="PTHR33513">
    <property type="entry name" value="OS06G0523300 PROTEIN"/>
    <property type="match status" value="1"/>
</dbReference>
<feature type="domain" description="DUF7722" evidence="1">
    <location>
        <begin position="147"/>
        <end position="191"/>
    </location>
</feature>
<comment type="caution">
    <text evidence="2">The sequence shown here is derived from an EMBL/GenBank/DDBJ whole genome shotgun (WGS) entry which is preliminary data.</text>
</comment>
<organism evidence="2 3">
    <name type="scientific">Populus tomentosa</name>
    <name type="common">Chinese white poplar</name>
    <dbReference type="NCBI Taxonomy" id="118781"/>
    <lineage>
        <taxon>Eukaryota</taxon>
        <taxon>Viridiplantae</taxon>
        <taxon>Streptophyta</taxon>
        <taxon>Embryophyta</taxon>
        <taxon>Tracheophyta</taxon>
        <taxon>Spermatophyta</taxon>
        <taxon>Magnoliopsida</taxon>
        <taxon>eudicotyledons</taxon>
        <taxon>Gunneridae</taxon>
        <taxon>Pentapetalae</taxon>
        <taxon>rosids</taxon>
        <taxon>fabids</taxon>
        <taxon>Malpighiales</taxon>
        <taxon>Salicaceae</taxon>
        <taxon>Saliceae</taxon>
        <taxon>Populus</taxon>
    </lineage>
</organism>
<dbReference type="Proteomes" id="UP000886885">
    <property type="component" value="Chromosome 2D"/>
</dbReference>
<accession>A0A8X8ADG7</accession>
<keyword evidence="3" id="KW-1185">Reference proteome</keyword>
<dbReference type="EMBL" id="JAAWWB010000004">
    <property type="protein sequence ID" value="KAG6784841.1"/>
    <property type="molecule type" value="Genomic_DNA"/>
</dbReference>
<reference evidence="2" key="1">
    <citation type="journal article" date="2020" name="bioRxiv">
        <title>Hybrid origin of Populus tomentosa Carr. identified through genome sequencing and phylogenomic analysis.</title>
        <authorList>
            <person name="An X."/>
            <person name="Gao K."/>
            <person name="Chen Z."/>
            <person name="Li J."/>
            <person name="Yang X."/>
            <person name="Yang X."/>
            <person name="Zhou J."/>
            <person name="Guo T."/>
            <person name="Zhao T."/>
            <person name="Huang S."/>
            <person name="Miao D."/>
            <person name="Khan W.U."/>
            <person name="Rao P."/>
            <person name="Ye M."/>
            <person name="Lei B."/>
            <person name="Liao W."/>
            <person name="Wang J."/>
            <person name="Ji L."/>
            <person name="Li Y."/>
            <person name="Guo B."/>
            <person name="Mustafa N.S."/>
            <person name="Li S."/>
            <person name="Yun Q."/>
            <person name="Keller S.R."/>
            <person name="Mao J."/>
            <person name="Zhang R."/>
            <person name="Strauss S.H."/>
        </authorList>
    </citation>
    <scope>NUCLEOTIDE SEQUENCE</scope>
    <source>
        <strain evidence="2">GM15</strain>
        <tissue evidence="2">Leaf</tissue>
    </source>
</reference>
<protein>
    <recommendedName>
        <fullName evidence="1">DUF7722 domain-containing protein</fullName>
    </recommendedName>
</protein>